<keyword evidence="1" id="KW-0812">Transmembrane</keyword>
<organism evidence="2 3">
    <name type="scientific">Natronospira elongata</name>
    <dbReference type="NCBI Taxonomy" id="3110268"/>
    <lineage>
        <taxon>Bacteria</taxon>
        <taxon>Pseudomonadati</taxon>
        <taxon>Pseudomonadota</taxon>
        <taxon>Gammaproteobacteria</taxon>
        <taxon>Natronospirales</taxon>
        <taxon>Natronospiraceae</taxon>
        <taxon>Natronospira</taxon>
    </lineage>
</organism>
<keyword evidence="1" id="KW-1133">Transmembrane helix</keyword>
<protein>
    <submittedName>
        <fullName evidence="2">Uncharacterized protein</fullName>
    </submittedName>
</protein>
<evidence type="ECO:0000256" key="1">
    <source>
        <dbReference type="SAM" id="Phobius"/>
    </source>
</evidence>
<comment type="caution">
    <text evidence="2">The sequence shown here is derived from an EMBL/GenBank/DDBJ whole genome shotgun (WGS) entry which is preliminary data.</text>
</comment>
<keyword evidence="3" id="KW-1185">Reference proteome</keyword>
<evidence type="ECO:0000313" key="2">
    <source>
        <dbReference type="EMBL" id="MEA5445140.1"/>
    </source>
</evidence>
<name>A0AAP6ML22_9GAMM</name>
<sequence length="88" mass="9320">MSEGLNDGALHRDRDANLLFARGLALMLSGVALSVVALIFLPRLEGIAQAYLVFGGLGLSGLLVYLIGARPVWSTGALSEPRSEPLRD</sequence>
<reference evidence="2 3" key="1">
    <citation type="submission" date="2023-12" db="EMBL/GenBank/DDBJ databases">
        <title>Whole-genome sequencing of halo(alkali)philic microorganisms from hypersaline lakes.</title>
        <authorList>
            <person name="Sorokin D.Y."/>
            <person name="Merkel A.Y."/>
            <person name="Messina E."/>
            <person name="Yakimov M."/>
        </authorList>
    </citation>
    <scope>NUCLEOTIDE SEQUENCE [LARGE SCALE GENOMIC DNA]</scope>
    <source>
        <strain evidence="2 3">AB-CW1</strain>
    </source>
</reference>
<proteinExistence type="predicted"/>
<feature type="transmembrane region" description="Helical" evidence="1">
    <location>
        <begin position="48"/>
        <end position="68"/>
    </location>
</feature>
<keyword evidence="1" id="KW-0472">Membrane</keyword>
<feature type="transmembrane region" description="Helical" evidence="1">
    <location>
        <begin position="20"/>
        <end position="41"/>
    </location>
</feature>
<dbReference type="AlphaFoldDB" id="A0AAP6ML22"/>
<dbReference type="EMBL" id="JAYGII010000006">
    <property type="protein sequence ID" value="MEA5445140.1"/>
    <property type="molecule type" value="Genomic_DNA"/>
</dbReference>
<dbReference type="RefSeq" id="WP_346050770.1">
    <property type="nucleotide sequence ID" value="NZ_JAYGII010000006.1"/>
</dbReference>
<gene>
    <name evidence="2" type="ORF">VCB98_04805</name>
</gene>
<dbReference type="Proteomes" id="UP001302316">
    <property type="component" value="Unassembled WGS sequence"/>
</dbReference>
<accession>A0AAP6ML22</accession>
<evidence type="ECO:0000313" key="3">
    <source>
        <dbReference type="Proteomes" id="UP001302316"/>
    </source>
</evidence>